<feature type="transmembrane region" description="Helical" evidence="6">
    <location>
        <begin position="74"/>
        <end position="95"/>
    </location>
</feature>
<evidence type="ECO:0000256" key="2">
    <source>
        <dbReference type="ARBA" id="ARBA00022475"/>
    </source>
</evidence>
<feature type="transmembrane region" description="Helical" evidence="6">
    <location>
        <begin position="6"/>
        <end position="31"/>
    </location>
</feature>
<dbReference type="PANTHER" id="PTHR30086:SF20">
    <property type="entry name" value="ARGININE EXPORTER PROTEIN ARGO-RELATED"/>
    <property type="match status" value="1"/>
</dbReference>
<dbReference type="GO" id="GO:0005886">
    <property type="term" value="C:plasma membrane"/>
    <property type="evidence" value="ECO:0007669"/>
    <property type="project" value="UniProtKB-SubCell"/>
</dbReference>
<evidence type="ECO:0000313" key="7">
    <source>
        <dbReference type="EMBL" id="CTQ76872.1"/>
    </source>
</evidence>
<keyword evidence="8" id="KW-1185">Reference proteome</keyword>
<keyword evidence="3 6" id="KW-0812">Transmembrane</keyword>
<keyword evidence="4 6" id="KW-1133">Transmembrane helix</keyword>
<dbReference type="Proteomes" id="UP000049983">
    <property type="component" value="Unassembled WGS sequence"/>
</dbReference>
<organism evidence="7 8">
    <name type="scientific">Roseibium album</name>
    <dbReference type="NCBI Taxonomy" id="311410"/>
    <lineage>
        <taxon>Bacteria</taxon>
        <taxon>Pseudomonadati</taxon>
        <taxon>Pseudomonadota</taxon>
        <taxon>Alphaproteobacteria</taxon>
        <taxon>Hyphomicrobiales</taxon>
        <taxon>Stappiaceae</taxon>
        <taxon>Roseibium</taxon>
    </lineage>
</organism>
<keyword evidence="5 6" id="KW-0472">Membrane</keyword>
<proteinExistence type="predicted"/>
<evidence type="ECO:0000256" key="4">
    <source>
        <dbReference type="ARBA" id="ARBA00022989"/>
    </source>
</evidence>
<sequence length="210" mass="21918">MEMIDTATMIAYVTIVLGFVFIPGPATLLTVARATSSGTRAGIATGAGIAAGDVVHTFMAIIGVSAVIATSALLFSVIKYAGAAYLIYLGIIAIIDKTPLDLARGSKPISARKAFNQAIVAEVLNPKTALFFLAFLPQFVKPENGSVMLQLTVLGVIFVFLGLFSTVVFAVGAGKLGSFLKKHPAVVKWQGKVVGGIYCALGARLALQER</sequence>
<dbReference type="GO" id="GO:0015171">
    <property type="term" value="F:amino acid transmembrane transporter activity"/>
    <property type="evidence" value="ECO:0007669"/>
    <property type="project" value="TreeGrafter"/>
</dbReference>
<dbReference type="AlphaFoldDB" id="A0A0M6ZAL0"/>
<feature type="transmembrane region" description="Helical" evidence="6">
    <location>
        <begin position="148"/>
        <end position="173"/>
    </location>
</feature>
<reference evidence="8" key="1">
    <citation type="submission" date="2015-07" db="EMBL/GenBank/DDBJ databases">
        <authorList>
            <person name="Rodrigo-Torres Lidia"/>
            <person name="Arahal R.David."/>
        </authorList>
    </citation>
    <scope>NUCLEOTIDE SEQUENCE [LARGE SCALE GENOMIC DNA]</scope>
    <source>
        <strain evidence="8">CECT 5096</strain>
    </source>
</reference>
<keyword evidence="2" id="KW-1003">Cell membrane</keyword>
<dbReference type="EMBL" id="CXWC01000013">
    <property type="protein sequence ID" value="CTQ76872.1"/>
    <property type="molecule type" value="Genomic_DNA"/>
</dbReference>
<evidence type="ECO:0000256" key="1">
    <source>
        <dbReference type="ARBA" id="ARBA00004651"/>
    </source>
</evidence>
<feature type="transmembrane region" description="Helical" evidence="6">
    <location>
        <begin position="43"/>
        <end position="68"/>
    </location>
</feature>
<dbReference type="PANTHER" id="PTHR30086">
    <property type="entry name" value="ARGININE EXPORTER PROTEIN ARGO"/>
    <property type="match status" value="1"/>
</dbReference>
<dbReference type="STRING" id="311410.LA5095_03634"/>
<feature type="transmembrane region" description="Helical" evidence="6">
    <location>
        <begin position="115"/>
        <end position="136"/>
    </location>
</feature>
<evidence type="ECO:0000256" key="6">
    <source>
        <dbReference type="SAM" id="Phobius"/>
    </source>
</evidence>
<gene>
    <name evidence="7" type="primary">rhtB_8</name>
    <name evidence="7" type="ORF">LA5096_04916</name>
</gene>
<evidence type="ECO:0000256" key="5">
    <source>
        <dbReference type="ARBA" id="ARBA00023136"/>
    </source>
</evidence>
<name>A0A0M6ZAL0_9HYPH</name>
<dbReference type="InterPro" id="IPR001123">
    <property type="entry name" value="LeuE-type"/>
</dbReference>
<comment type="subcellular location">
    <subcellularLocation>
        <location evidence="1">Cell membrane</location>
        <topology evidence="1">Multi-pass membrane protein</topology>
    </subcellularLocation>
</comment>
<evidence type="ECO:0000313" key="8">
    <source>
        <dbReference type="Proteomes" id="UP000049983"/>
    </source>
</evidence>
<dbReference type="Pfam" id="PF01810">
    <property type="entry name" value="LysE"/>
    <property type="match status" value="1"/>
</dbReference>
<dbReference type="PIRSF" id="PIRSF006324">
    <property type="entry name" value="LeuE"/>
    <property type="match status" value="1"/>
</dbReference>
<protein>
    <submittedName>
        <fullName evidence="7">Homoserine/homoserine lactone efflux protein</fullName>
    </submittedName>
</protein>
<evidence type="ECO:0000256" key="3">
    <source>
        <dbReference type="ARBA" id="ARBA00022692"/>
    </source>
</evidence>
<accession>A0A0M6ZAL0</accession>